<dbReference type="InterPro" id="IPR000971">
    <property type="entry name" value="Globin"/>
</dbReference>
<keyword evidence="5" id="KW-1185">Reference proteome</keyword>
<dbReference type="EMBL" id="CATQJA010000645">
    <property type="protein sequence ID" value="CAJ0562379.1"/>
    <property type="molecule type" value="Genomic_DNA"/>
</dbReference>
<feature type="domain" description="Globin" evidence="3">
    <location>
        <begin position="6"/>
        <end position="134"/>
    </location>
</feature>
<dbReference type="PANTHER" id="PTHR47768">
    <property type="entry name" value="GLOBIN RELATED-RELATED"/>
    <property type="match status" value="1"/>
</dbReference>
<keyword evidence="1" id="KW-0408">Iron</keyword>
<evidence type="ECO:0000256" key="1">
    <source>
        <dbReference type="RuleBase" id="RU000356"/>
    </source>
</evidence>
<comment type="caution">
    <text evidence="4">The sequence shown here is derived from an EMBL/GenBank/DDBJ whole genome shotgun (WGS) entry which is preliminary data.</text>
</comment>
<evidence type="ECO:0000313" key="4">
    <source>
        <dbReference type="EMBL" id="CAJ0562379.1"/>
    </source>
</evidence>
<dbReference type="InterPro" id="IPR053341">
    <property type="entry name" value="Oxidative_stress_globin-like"/>
</dbReference>
<dbReference type="Gene3D" id="1.10.490.10">
    <property type="entry name" value="Globins"/>
    <property type="match status" value="1"/>
</dbReference>
<keyword evidence="1" id="KW-0349">Heme</keyword>
<dbReference type="Proteomes" id="UP001177023">
    <property type="component" value="Unassembled WGS sequence"/>
</dbReference>
<dbReference type="AlphaFoldDB" id="A0AA36C7H8"/>
<gene>
    <name evidence="4" type="ORF">MSPICULIGERA_LOCUS2101</name>
</gene>
<dbReference type="GO" id="GO:0005344">
    <property type="term" value="F:oxygen carrier activity"/>
    <property type="evidence" value="ECO:0007669"/>
    <property type="project" value="UniProtKB-KW"/>
</dbReference>
<accession>A0AA36C7H8</accession>
<dbReference type="InterPro" id="IPR009050">
    <property type="entry name" value="Globin-like_sf"/>
</dbReference>
<dbReference type="Pfam" id="PF00042">
    <property type="entry name" value="Globin"/>
    <property type="match status" value="1"/>
</dbReference>
<organism evidence="4 5">
    <name type="scientific">Mesorhabditis spiculigera</name>
    <dbReference type="NCBI Taxonomy" id="96644"/>
    <lineage>
        <taxon>Eukaryota</taxon>
        <taxon>Metazoa</taxon>
        <taxon>Ecdysozoa</taxon>
        <taxon>Nematoda</taxon>
        <taxon>Chromadorea</taxon>
        <taxon>Rhabditida</taxon>
        <taxon>Rhabditina</taxon>
        <taxon>Rhabditomorpha</taxon>
        <taxon>Rhabditoidea</taxon>
        <taxon>Rhabditidae</taxon>
        <taxon>Mesorhabditinae</taxon>
        <taxon>Mesorhabditis</taxon>
    </lineage>
</organism>
<dbReference type="GO" id="GO:0020037">
    <property type="term" value="F:heme binding"/>
    <property type="evidence" value="ECO:0007669"/>
    <property type="project" value="InterPro"/>
</dbReference>
<feature type="compositionally biased region" description="Polar residues" evidence="2">
    <location>
        <begin position="198"/>
        <end position="207"/>
    </location>
</feature>
<comment type="similarity">
    <text evidence="1">Belongs to the globin family.</text>
</comment>
<dbReference type="InterPro" id="IPR012292">
    <property type="entry name" value="Globin/Proto"/>
</dbReference>
<sequence length="249" mass="28878">MDIMKRLTEADKEILRRSWAIVSKEKEPLACNIFQMIFELAPDAKLMFSFMINERKDDPAKSKSEFSFHALRFLQIIESTILYLETPEELDGLLLNLGKLHARHEEQLGFRPHYWGVFKECTLFHFRKAIRADRNGRERKFSTRANKKGMDSRETDSAIILWREILTDIVDRMIVGLAANGLIRKANKDMREHRDSQDGSASASTISGHHDKSIKQICHSLRRAELSVIVPEYFMRRKSDAPSLNEDSI</sequence>
<evidence type="ECO:0000313" key="5">
    <source>
        <dbReference type="Proteomes" id="UP001177023"/>
    </source>
</evidence>
<dbReference type="CDD" id="cd01040">
    <property type="entry name" value="Mb-like"/>
    <property type="match status" value="1"/>
</dbReference>
<dbReference type="SUPFAM" id="SSF46458">
    <property type="entry name" value="Globin-like"/>
    <property type="match status" value="1"/>
</dbReference>
<dbReference type="InterPro" id="IPR044399">
    <property type="entry name" value="Mb-like_M"/>
</dbReference>
<evidence type="ECO:0000256" key="2">
    <source>
        <dbReference type="SAM" id="MobiDB-lite"/>
    </source>
</evidence>
<dbReference type="GO" id="GO:0019825">
    <property type="term" value="F:oxygen binding"/>
    <property type="evidence" value="ECO:0007669"/>
    <property type="project" value="InterPro"/>
</dbReference>
<keyword evidence="1" id="KW-0479">Metal-binding</keyword>
<proteinExistence type="inferred from homology"/>
<dbReference type="PROSITE" id="PS01033">
    <property type="entry name" value="GLOBIN"/>
    <property type="match status" value="1"/>
</dbReference>
<dbReference type="PRINTS" id="PR00188">
    <property type="entry name" value="PLANTGLOBIN"/>
</dbReference>
<feature type="non-terminal residue" evidence="4">
    <location>
        <position position="1"/>
    </location>
</feature>
<dbReference type="PANTHER" id="PTHR47768:SF2">
    <property type="entry name" value="GLOBIN-RELATED"/>
    <property type="match status" value="1"/>
</dbReference>
<keyword evidence="1" id="KW-0813">Transport</keyword>
<feature type="region of interest" description="Disordered" evidence="2">
    <location>
        <begin position="189"/>
        <end position="211"/>
    </location>
</feature>
<evidence type="ECO:0000259" key="3">
    <source>
        <dbReference type="PROSITE" id="PS01033"/>
    </source>
</evidence>
<keyword evidence="1" id="KW-0561">Oxygen transport</keyword>
<protein>
    <recommendedName>
        <fullName evidence="3">Globin domain-containing protein</fullName>
    </recommendedName>
</protein>
<name>A0AA36C7H8_9BILA</name>
<reference evidence="4" key="1">
    <citation type="submission" date="2023-06" db="EMBL/GenBank/DDBJ databases">
        <authorList>
            <person name="Delattre M."/>
        </authorList>
    </citation>
    <scope>NUCLEOTIDE SEQUENCE</scope>
    <source>
        <strain evidence="4">AF72</strain>
    </source>
</reference>